<dbReference type="Proteomes" id="UP001178507">
    <property type="component" value="Unassembled WGS sequence"/>
</dbReference>
<dbReference type="EMBL" id="CAUJNA010001891">
    <property type="protein sequence ID" value="CAJ1389574.1"/>
    <property type="molecule type" value="Genomic_DNA"/>
</dbReference>
<evidence type="ECO:0000313" key="2">
    <source>
        <dbReference type="Proteomes" id="UP001178507"/>
    </source>
</evidence>
<accession>A0AA36IL19</accession>
<name>A0AA36IL19_9DINO</name>
<reference evidence="1" key="1">
    <citation type="submission" date="2023-08" db="EMBL/GenBank/DDBJ databases">
        <authorList>
            <person name="Chen Y."/>
            <person name="Shah S."/>
            <person name="Dougan E. K."/>
            <person name="Thang M."/>
            <person name="Chan C."/>
        </authorList>
    </citation>
    <scope>NUCLEOTIDE SEQUENCE</scope>
</reference>
<sequence>MFARMLRPGALALRRIATAPQARSGKALALTLSAGAGAAIGAAQFQPLRKMDLQVDRGSLSHMPCSWGGWFFKFDFQQMHVPSCEDAADLFIRPEVRAVWPDEELRLQRFLRPGDAVISGPCKTVETDDEDELLALRRFVALFGNLGGPFFADFAHRPSKEREVLHCRQQRRRDFPEKGAWATFCQSSQHPREAMAVVRRDGADTFNTCFIFHVALRVSPHWLPDCLKVMLKVCRQEVLRFQNRPKIQELRALNRDFYVVLTFRHFKRGPPLLPCEQNEPPEVTLKEESQQSRWTRHCGGGFLAVSYLQKFLARLGLTGQVFDSLDGQKLVPYQCVVLRAEWQHLRGEVLRQFRAQKSAYRKLNGGPTAPDLREGLMPNFQAGDQPAPDYIVRCKPRLFVRHTFIDVNDSECSDMEMTRSASYK</sequence>
<protein>
    <submittedName>
        <fullName evidence="1">Uncharacterized protein</fullName>
    </submittedName>
</protein>
<comment type="caution">
    <text evidence="1">The sequence shown here is derived from an EMBL/GenBank/DDBJ whole genome shotgun (WGS) entry which is preliminary data.</text>
</comment>
<gene>
    <name evidence="1" type="ORF">EVOR1521_LOCUS15162</name>
</gene>
<organism evidence="1 2">
    <name type="scientific">Effrenium voratum</name>
    <dbReference type="NCBI Taxonomy" id="2562239"/>
    <lineage>
        <taxon>Eukaryota</taxon>
        <taxon>Sar</taxon>
        <taxon>Alveolata</taxon>
        <taxon>Dinophyceae</taxon>
        <taxon>Suessiales</taxon>
        <taxon>Symbiodiniaceae</taxon>
        <taxon>Effrenium</taxon>
    </lineage>
</organism>
<keyword evidence="2" id="KW-1185">Reference proteome</keyword>
<evidence type="ECO:0000313" key="1">
    <source>
        <dbReference type="EMBL" id="CAJ1389574.1"/>
    </source>
</evidence>
<dbReference type="AlphaFoldDB" id="A0AA36IL19"/>
<proteinExistence type="predicted"/>